<dbReference type="PANTHER" id="PTHR43986">
    <property type="entry name" value="ELONGATION FACTOR 1-GAMMA"/>
    <property type="match status" value="1"/>
</dbReference>
<dbReference type="SUPFAM" id="SSF47616">
    <property type="entry name" value="GST C-terminal domain-like"/>
    <property type="match status" value="1"/>
</dbReference>
<proteinExistence type="predicted"/>
<protein>
    <recommendedName>
        <fullName evidence="1">GST C-terminal domain-containing protein</fullName>
    </recommendedName>
</protein>
<dbReference type="Gene3D" id="3.40.30.10">
    <property type="entry name" value="Glutaredoxin"/>
    <property type="match status" value="1"/>
</dbReference>
<dbReference type="EMBL" id="CAJNNW010027827">
    <property type="protein sequence ID" value="CAE8693283.1"/>
    <property type="molecule type" value="Genomic_DNA"/>
</dbReference>
<dbReference type="Pfam" id="PF02798">
    <property type="entry name" value="GST_N"/>
    <property type="match status" value="1"/>
</dbReference>
<evidence type="ECO:0000259" key="1">
    <source>
        <dbReference type="PROSITE" id="PS50405"/>
    </source>
</evidence>
<feature type="domain" description="GST C-terminal" evidence="1">
    <location>
        <begin position="73"/>
        <end position="138"/>
    </location>
</feature>
<dbReference type="PROSITE" id="PS50405">
    <property type="entry name" value="GST_CTER"/>
    <property type="match status" value="1"/>
</dbReference>
<dbReference type="AlphaFoldDB" id="A0A813JZW1"/>
<dbReference type="GO" id="GO:0006414">
    <property type="term" value="P:translational elongation"/>
    <property type="evidence" value="ECO:0007669"/>
    <property type="project" value="TreeGrafter"/>
</dbReference>
<dbReference type="GO" id="GO:0005634">
    <property type="term" value="C:nucleus"/>
    <property type="evidence" value="ECO:0007669"/>
    <property type="project" value="TreeGrafter"/>
</dbReference>
<evidence type="ECO:0000313" key="3">
    <source>
        <dbReference type="Proteomes" id="UP000626109"/>
    </source>
</evidence>
<evidence type="ECO:0000313" key="2">
    <source>
        <dbReference type="EMBL" id="CAE8693283.1"/>
    </source>
</evidence>
<sequence>MPMKLYAHPDNYKTHKALICARYAGLDVETPKGGGGSGKIPVLETNQGCIFSSGAIARYISRISRPVGLYGQNLIEGGMIDSWVEFCTHELEVPLCTWVMPVMGIFPEVPEATACAKEDVKRALTVLDSHLLKNTYMV</sequence>
<accession>A0A813JZW1</accession>
<comment type="caution">
    <text evidence="2">The sequence shown here is derived from an EMBL/GenBank/DDBJ whole genome shotgun (WGS) entry which is preliminary data.</text>
</comment>
<dbReference type="GO" id="GO:0005737">
    <property type="term" value="C:cytoplasm"/>
    <property type="evidence" value="ECO:0007669"/>
    <property type="project" value="TreeGrafter"/>
</dbReference>
<name>A0A813JZW1_POLGL</name>
<dbReference type="Gene3D" id="1.20.1050.10">
    <property type="match status" value="1"/>
</dbReference>
<dbReference type="Proteomes" id="UP000626109">
    <property type="component" value="Unassembled WGS sequence"/>
</dbReference>
<dbReference type="InterPro" id="IPR050802">
    <property type="entry name" value="EF-GSTs"/>
</dbReference>
<dbReference type="SUPFAM" id="SSF52833">
    <property type="entry name" value="Thioredoxin-like"/>
    <property type="match status" value="1"/>
</dbReference>
<dbReference type="PANTHER" id="PTHR43986:SF1">
    <property type="entry name" value="ELONGATION FACTOR 1-GAMMA"/>
    <property type="match status" value="1"/>
</dbReference>
<dbReference type="InterPro" id="IPR004045">
    <property type="entry name" value="Glutathione_S-Trfase_N"/>
</dbReference>
<gene>
    <name evidence="2" type="ORF">PGLA2088_LOCUS28331</name>
</gene>
<dbReference type="InterPro" id="IPR010987">
    <property type="entry name" value="Glutathione-S-Trfase_C-like"/>
</dbReference>
<reference evidence="2" key="1">
    <citation type="submission" date="2021-02" db="EMBL/GenBank/DDBJ databases">
        <authorList>
            <person name="Dougan E. K."/>
            <person name="Rhodes N."/>
            <person name="Thang M."/>
            <person name="Chan C."/>
        </authorList>
    </citation>
    <scope>NUCLEOTIDE SEQUENCE</scope>
</reference>
<organism evidence="2 3">
    <name type="scientific">Polarella glacialis</name>
    <name type="common">Dinoflagellate</name>
    <dbReference type="NCBI Taxonomy" id="89957"/>
    <lineage>
        <taxon>Eukaryota</taxon>
        <taxon>Sar</taxon>
        <taxon>Alveolata</taxon>
        <taxon>Dinophyceae</taxon>
        <taxon>Suessiales</taxon>
        <taxon>Suessiaceae</taxon>
        <taxon>Polarella</taxon>
    </lineage>
</organism>
<feature type="non-terminal residue" evidence="2">
    <location>
        <position position="1"/>
    </location>
</feature>
<dbReference type="InterPro" id="IPR036282">
    <property type="entry name" value="Glutathione-S-Trfase_C_sf"/>
</dbReference>
<dbReference type="InterPro" id="IPR036249">
    <property type="entry name" value="Thioredoxin-like_sf"/>
</dbReference>